<sequence length="334" mass="37557">MKSIYGCLFRWRLRRKQNQSADSFIGLEGINDTNSNAATTTNHALTPITPRVKTSKPFPFLALAGELRNQIYEHTFTRPQRVGIESASKASSNDLPIQDSTCLTLPDDENDFHIIDCSYVNLNTQSLTVQERCQSLPLKTACKNCGQVHQALPGILSVNKQIRAEALELFLKFAAFELQCPLDDWASRFLTGKSIFSNIRYLKFDNLGPDNKTWSAFMSQLTQPGHYAAPIRQYHAYDIMSLCSQLRELSILFKRLPCLISFADVADLTKIEGLPSLKKLRVSIATMRSESEPTGVSVFLAEQLVELKEWFDEHSGGMYAVTADLVWNGQSVHK</sequence>
<keyword evidence="2" id="KW-1185">Reference proteome</keyword>
<dbReference type="Proteomes" id="UP000800235">
    <property type="component" value="Unassembled WGS sequence"/>
</dbReference>
<evidence type="ECO:0000313" key="2">
    <source>
        <dbReference type="Proteomes" id="UP000800235"/>
    </source>
</evidence>
<dbReference type="PANTHER" id="PTHR42085">
    <property type="entry name" value="F-BOX DOMAIN-CONTAINING PROTEIN"/>
    <property type="match status" value="1"/>
</dbReference>
<dbReference type="EMBL" id="MU007111">
    <property type="protein sequence ID" value="KAF2420289.1"/>
    <property type="molecule type" value="Genomic_DNA"/>
</dbReference>
<comment type="caution">
    <text evidence="1">The sequence shown here is derived from an EMBL/GenBank/DDBJ whole genome shotgun (WGS) entry which is preliminary data.</text>
</comment>
<dbReference type="OrthoDB" id="3795901at2759"/>
<protein>
    <submittedName>
        <fullName evidence="1">Uncharacterized protein</fullName>
    </submittedName>
</protein>
<dbReference type="PANTHER" id="PTHR42085:SF2">
    <property type="entry name" value="F-BOX DOMAIN-CONTAINING PROTEIN"/>
    <property type="match status" value="1"/>
</dbReference>
<proteinExistence type="predicted"/>
<dbReference type="InterPro" id="IPR038883">
    <property type="entry name" value="AN11006-like"/>
</dbReference>
<dbReference type="AlphaFoldDB" id="A0A9P4TTF5"/>
<accession>A0A9P4TTF5</accession>
<name>A0A9P4TTF5_9PEZI</name>
<reference evidence="1" key="1">
    <citation type="journal article" date="2020" name="Stud. Mycol.">
        <title>101 Dothideomycetes genomes: a test case for predicting lifestyles and emergence of pathogens.</title>
        <authorList>
            <person name="Haridas S."/>
            <person name="Albert R."/>
            <person name="Binder M."/>
            <person name="Bloem J."/>
            <person name="Labutti K."/>
            <person name="Salamov A."/>
            <person name="Andreopoulos B."/>
            <person name="Baker S."/>
            <person name="Barry K."/>
            <person name="Bills G."/>
            <person name="Bluhm B."/>
            <person name="Cannon C."/>
            <person name="Castanera R."/>
            <person name="Culley D."/>
            <person name="Daum C."/>
            <person name="Ezra D."/>
            <person name="Gonzalez J."/>
            <person name="Henrissat B."/>
            <person name="Kuo A."/>
            <person name="Liang C."/>
            <person name="Lipzen A."/>
            <person name="Lutzoni F."/>
            <person name="Magnuson J."/>
            <person name="Mondo S."/>
            <person name="Nolan M."/>
            <person name="Ohm R."/>
            <person name="Pangilinan J."/>
            <person name="Park H.-J."/>
            <person name="Ramirez L."/>
            <person name="Alfaro M."/>
            <person name="Sun H."/>
            <person name="Tritt A."/>
            <person name="Yoshinaga Y."/>
            <person name="Zwiers L.-H."/>
            <person name="Turgeon B."/>
            <person name="Goodwin S."/>
            <person name="Spatafora J."/>
            <person name="Crous P."/>
            <person name="Grigoriev I."/>
        </authorList>
    </citation>
    <scope>NUCLEOTIDE SEQUENCE</scope>
    <source>
        <strain evidence="1">CBS 130266</strain>
    </source>
</reference>
<organism evidence="1 2">
    <name type="scientific">Tothia fuscella</name>
    <dbReference type="NCBI Taxonomy" id="1048955"/>
    <lineage>
        <taxon>Eukaryota</taxon>
        <taxon>Fungi</taxon>
        <taxon>Dikarya</taxon>
        <taxon>Ascomycota</taxon>
        <taxon>Pezizomycotina</taxon>
        <taxon>Dothideomycetes</taxon>
        <taxon>Pleosporomycetidae</taxon>
        <taxon>Venturiales</taxon>
        <taxon>Cylindrosympodiaceae</taxon>
        <taxon>Tothia</taxon>
    </lineage>
</organism>
<gene>
    <name evidence="1" type="ORF">EJ08DRAFT_702530</name>
</gene>
<evidence type="ECO:0000313" key="1">
    <source>
        <dbReference type="EMBL" id="KAF2420289.1"/>
    </source>
</evidence>